<dbReference type="EMBL" id="GL433840">
    <property type="protein sequence ID" value="EFN57169.1"/>
    <property type="molecule type" value="Genomic_DNA"/>
</dbReference>
<dbReference type="STRING" id="554065.E1ZB54"/>
<evidence type="ECO:0000313" key="1">
    <source>
        <dbReference type="EMBL" id="EFN57169.1"/>
    </source>
</evidence>
<dbReference type="GO" id="GO:0045505">
    <property type="term" value="F:dynein intermediate chain binding"/>
    <property type="evidence" value="ECO:0007669"/>
    <property type="project" value="TreeGrafter"/>
</dbReference>
<dbReference type="GO" id="GO:0005737">
    <property type="term" value="C:cytoplasm"/>
    <property type="evidence" value="ECO:0007669"/>
    <property type="project" value="TreeGrafter"/>
</dbReference>
<dbReference type="InterPro" id="IPR038586">
    <property type="entry name" value="Tctex-1-like_sf"/>
</dbReference>
<dbReference type="Pfam" id="PF03645">
    <property type="entry name" value="Tctex-1"/>
    <property type="match status" value="1"/>
</dbReference>
<keyword evidence="2" id="KW-1185">Reference proteome</keyword>
<dbReference type="OMA" id="LCIGPPS"/>
<protein>
    <recommendedName>
        <fullName evidence="3">Dynein light chain Tctex-type 1</fullName>
    </recommendedName>
</protein>
<evidence type="ECO:0000313" key="2">
    <source>
        <dbReference type="Proteomes" id="UP000008141"/>
    </source>
</evidence>
<name>E1ZB54_CHLVA</name>
<dbReference type="InParanoid" id="E1ZB54"/>
<dbReference type="GO" id="GO:0007018">
    <property type="term" value="P:microtubule-based movement"/>
    <property type="evidence" value="ECO:0007669"/>
    <property type="project" value="TreeGrafter"/>
</dbReference>
<organism evidence="2">
    <name type="scientific">Chlorella variabilis</name>
    <name type="common">Green alga</name>
    <dbReference type="NCBI Taxonomy" id="554065"/>
    <lineage>
        <taxon>Eukaryota</taxon>
        <taxon>Viridiplantae</taxon>
        <taxon>Chlorophyta</taxon>
        <taxon>core chlorophytes</taxon>
        <taxon>Trebouxiophyceae</taxon>
        <taxon>Chlorellales</taxon>
        <taxon>Chlorellaceae</taxon>
        <taxon>Chlorella clade</taxon>
        <taxon>Chlorella</taxon>
    </lineage>
</organism>
<dbReference type="RefSeq" id="XP_005849271.1">
    <property type="nucleotide sequence ID" value="XM_005849209.1"/>
</dbReference>
<dbReference type="PANTHER" id="PTHR21255:SF4">
    <property type="entry name" value="DYNEIN LIGHT CHAIN TCTEX-TYPE"/>
    <property type="match status" value="1"/>
</dbReference>
<dbReference type="GeneID" id="17356584"/>
<proteinExistence type="predicted"/>
<dbReference type="KEGG" id="cvr:CHLNCDRAFT_21434"/>
<evidence type="ECO:0008006" key="3">
    <source>
        <dbReference type="Google" id="ProtNLM"/>
    </source>
</evidence>
<accession>E1ZB54</accession>
<dbReference type="PANTHER" id="PTHR21255">
    <property type="entry name" value="T-COMPLEX-ASSOCIATED-TESTIS-EXPRESSED 1/ DYNEIN LIGHT CHAIN"/>
    <property type="match status" value="1"/>
</dbReference>
<dbReference type="InterPro" id="IPR005334">
    <property type="entry name" value="Tctex-1-like"/>
</dbReference>
<dbReference type="Proteomes" id="UP000008141">
    <property type="component" value="Unassembled WGS sequence"/>
</dbReference>
<dbReference type="GO" id="GO:0005868">
    <property type="term" value="C:cytoplasmic dynein complex"/>
    <property type="evidence" value="ECO:0007669"/>
    <property type="project" value="TreeGrafter"/>
</dbReference>
<dbReference type="Gene3D" id="3.30.1140.40">
    <property type="entry name" value="Tctex-1"/>
    <property type="match status" value="1"/>
</dbReference>
<sequence length="136" mass="14619">MAAAAAPAAAHQQLDPLALADFEAGLDGLHENDLIDEAEVDSIVRESILHTIGDTPWADSKVGTWTSHIIEGALKKLAALQKPMKYICHVSLTQRAGAGLHAASCSRWNQKTDGLLSVHWESQTVLALVTVFWVAL</sequence>
<dbReference type="CDD" id="cd21455">
    <property type="entry name" value="DLC-like_DYNLT1_DYNLT3"/>
    <property type="match status" value="1"/>
</dbReference>
<gene>
    <name evidence="1" type="ORF">CHLNCDRAFT_21434</name>
</gene>
<dbReference type="OrthoDB" id="10059120at2759"/>
<dbReference type="AlphaFoldDB" id="E1ZB54"/>
<reference evidence="1 2" key="1">
    <citation type="journal article" date="2010" name="Plant Cell">
        <title>The Chlorella variabilis NC64A genome reveals adaptation to photosymbiosis, coevolution with viruses, and cryptic sex.</title>
        <authorList>
            <person name="Blanc G."/>
            <person name="Duncan G."/>
            <person name="Agarkova I."/>
            <person name="Borodovsky M."/>
            <person name="Gurnon J."/>
            <person name="Kuo A."/>
            <person name="Lindquist E."/>
            <person name="Lucas S."/>
            <person name="Pangilinan J."/>
            <person name="Polle J."/>
            <person name="Salamov A."/>
            <person name="Terry A."/>
            <person name="Yamada T."/>
            <person name="Dunigan D.D."/>
            <person name="Grigoriev I.V."/>
            <person name="Claverie J.M."/>
            <person name="Van Etten J.L."/>
        </authorList>
    </citation>
    <scope>NUCLEOTIDE SEQUENCE [LARGE SCALE GENOMIC DNA]</scope>
    <source>
        <strain evidence="1 2">NC64A</strain>
    </source>
</reference>
<dbReference type="eggNOG" id="KOG4081">
    <property type="taxonomic scope" value="Eukaryota"/>
</dbReference>